<dbReference type="Gene3D" id="3.40.720.10">
    <property type="entry name" value="Alkaline Phosphatase, subunit A"/>
    <property type="match status" value="1"/>
</dbReference>
<feature type="transmembrane region" description="Helical" evidence="12">
    <location>
        <begin position="885"/>
        <end position="909"/>
    </location>
</feature>
<comment type="similarity">
    <text evidence="3 12">Belongs to the PIGG/PIGN/PIGO family. PIGG subfamily.</text>
</comment>
<feature type="transmembrane region" description="Helical" evidence="12">
    <location>
        <begin position="543"/>
        <end position="560"/>
    </location>
</feature>
<proteinExistence type="inferred from homology"/>
<comment type="function">
    <text evidence="12">Ethanolamine phosphate transferase involved in glycosylphosphatidylinositol-anchor biosynthesis. Transfers ethanolamine phosphate to the GPI second mannose.</text>
</comment>
<dbReference type="GO" id="GO:0051267">
    <property type="term" value="F:CP2 mannose-ethanolamine phosphotransferase activity"/>
    <property type="evidence" value="ECO:0007669"/>
    <property type="project" value="TreeGrafter"/>
</dbReference>
<dbReference type="OrthoDB" id="272139at2759"/>
<evidence type="ECO:0000259" key="13">
    <source>
        <dbReference type="Pfam" id="PF19316"/>
    </source>
</evidence>
<keyword evidence="10 12" id="KW-0472">Membrane</keyword>
<organism evidence="14 15">
    <name type="scientific">Baudoinia panamericana (strain UAMH 10762)</name>
    <name type="common">Angels' share fungus</name>
    <name type="synonym">Baudoinia compniacensis (strain UAMH 10762)</name>
    <dbReference type="NCBI Taxonomy" id="717646"/>
    <lineage>
        <taxon>Eukaryota</taxon>
        <taxon>Fungi</taxon>
        <taxon>Dikarya</taxon>
        <taxon>Ascomycota</taxon>
        <taxon>Pezizomycotina</taxon>
        <taxon>Dothideomycetes</taxon>
        <taxon>Dothideomycetidae</taxon>
        <taxon>Mycosphaerellales</taxon>
        <taxon>Teratosphaeriaceae</taxon>
        <taxon>Baudoinia</taxon>
    </lineage>
</organism>
<dbReference type="InterPro" id="IPR017850">
    <property type="entry name" value="Alkaline_phosphatase_core_sf"/>
</dbReference>
<dbReference type="InterPro" id="IPR037674">
    <property type="entry name" value="PIG-G_N"/>
</dbReference>
<dbReference type="GO" id="GO:0005789">
    <property type="term" value="C:endoplasmic reticulum membrane"/>
    <property type="evidence" value="ECO:0007669"/>
    <property type="project" value="UniProtKB-SubCell"/>
</dbReference>
<dbReference type="EMBL" id="KB445554">
    <property type="protein sequence ID" value="EMC97401.1"/>
    <property type="molecule type" value="Genomic_DNA"/>
</dbReference>
<evidence type="ECO:0000256" key="7">
    <source>
        <dbReference type="ARBA" id="ARBA00022692"/>
    </source>
</evidence>
<evidence type="ECO:0000256" key="9">
    <source>
        <dbReference type="ARBA" id="ARBA00022989"/>
    </source>
</evidence>
<feature type="transmembrane region" description="Helical" evidence="12">
    <location>
        <begin position="755"/>
        <end position="775"/>
    </location>
</feature>
<evidence type="ECO:0000256" key="5">
    <source>
        <dbReference type="ARBA" id="ARBA00022502"/>
    </source>
</evidence>
<feature type="transmembrane region" description="Helical" evidence="12">
    <location>
        <begin position="915"/>
        <end position="940"/>
    </location>
</feature>
<dbReference type="OMA" id="SWNQTGQ"/>
<feature type="transmembrane region" description="Helical" evidence="12">
    <location>
        <begin position="491"/>
        <end position="510"/>
    </location>
</feature>
<evidence type="ECO:0000256" key="12">
    <source>
        <dbReference type="RuleBase" id="RU367106"/>
    </source>
</evidence>
<dbReference type="GO" id="GO:0006506">
    <property type="term" value="P:GPI anchor biosynthetic process"/>
    <property type="evidence" value="ECO:0007669"/>
    <property type="project" value="UniProtKB-UniPathway"/>
</dbReference>
<dbReference type="PANTHER" id="PTHR23072">
    <property type="entry name" value="PHOSPHATIDYLINOSITOL GLYCAN-RELATED"/>
    <property type="match status" value="1"/>
</dbReference>
<feature type="transmembrane region" description="Helical" evidence="12">
    <location>
        <begin position="462"/>
        <end position="484"/>
    </location>
</feature>
<comment type="subcellular location">
    <subcellularLocation>
        <location evidence="1 12">Endoplasmic reticulum membrane</location>
        <topology evidence="1 12">Multi-pass membrane protein</topology>
    </subcellularLocation>
</comment>
<dbReference type="RefSeq" id="XP_007675801.1">
    <property type="nucleotide sequence ID" value="XM_007677611.1"/>
</dbReference>
<evidence type="ECO:0000256" key="4">
    <source>
        <dbReference type="ARBA" id="ARBA00020830"/>
    </source>
</evidence>
<evidence type="ECO:0000313" key="15">
    <source>
        <dbReference type="Proteomes" id="UP000011761"/>
    </source>
</evidence>
<dbReference type="AlphaFoldDB" id="M2ML40"/>
<dbReference type="UniPathway" id="UPA00196"/>
<dbReference type="KEGG" id="bcom:BAUCODRAFT_147489"/>
<evidence type="ECO:0000313" key="14">
    <source>
        <dbReference type="EMBL" id="EMC97401.1"/>
    </source>
</evidence>
<keyword evidence="11" id="KW-0325">Glycoprotein</keyword>
<sequence>MARSRMQRLTALATANALLPIAAIVFAFGFFPYKPLLPGLATFPDAQDTSVWGHGQPEAIFDRVVFMVVDALRTDFVYGYNSGFEFTQSLIRNGAAIPFTAHATPPTVTMPRVKALTTGSVPSFADLIFNLDESGSGSTLATQDTWLAQIKVKGGKLVFYGDDTWLRLFPGDFFERADGTSSFFVSDFTEVDNNVTRHVPDELMNSDWNALIMHYLGLDHIGHKTGPNGPNMLPKQREMDGIVRMIYESMESSEHLANTLLVLAGDHGMNAGGNHGGSGPGETEPALLFASPKLKARRDRIDINCPTAPRAGTDFHYYRKVEQSDIVPTLAGLMQLPIPKNSLGVFIHELAGLWPEHRHGTQILHQNGKQVMHIVEAAYGVESFRTKVASRKLRVESLEDAGFDRADDEIARLWVRTESALHEAAADQMRDVEIADHTCLSFLIEAQETLSNAASTYDVPRMVAGIVLSMLAAAFAALSIPAVWPPSTAGVFFALIALLYGMMMFASSFVEEEQRLWYWLTPAWVSLLLVRSIVRTRDARNKLRAAISGLGILAVHRLAIGWDQTGQKHAGEPDIVHTFFPNYHALMWMLVLITYLYFGFKVAQRSLMDIIAPDNAAVVAFILVAPAIVFKLNFTQADAPELVQRIGLQIRSWTRPFSLVAQAQLAFALQGLVTIAVAALAVGLARGSVIGKRNGPAVRVTLAERLHYVLSLFLTMQTRAPNIPLFLGLEAQRAALAYLLHSTDENHKTQLRRNALISSTELATTALLFSHTYFFCMGGSNSISSVDLSNAYNGVGGYNIVAVGVLLFASNWAGPIWWCSAACTVTFRKLANPSADKLLRTEDQRSWIYAERTKLQRDAAQTTAEPAEGHTVPDSWLEYASLMTVFVATGLLAVMAACTALRTHLFIWTVFSPKYLYALAWCIGWHMVVNIGFGSLLRWLGNHG</sequence>
<feature type="transmembrane region" description="Helical" evidence="12">
    <location>
        <begin position="795"/>
        <end position="819"/>
    </location>
</feature>
<protein>
    <recommendedName>
        <fullName evidence="4 12">GPI ethanolamine phosphate transferase 2</fullName>
    </recommendedName>
</protein>
<evidence type="ECO:0000256" key="6">
    <source>
        <dbReference type="ARBA" id="ARBA00022679"/>
    </source>
</evidence>
<feature type="transmembrane region" description="Helical" evidence="12">
    <location>
        <begin position="665"/>
        <end position="685"/>
    </location>
</feature>
<reference evidence="14 15" key="1">
    <citation type="journal article" date="2012" name="PLoS Pathog.">
        <title>Diverse lifestyles and strategies of plant pathogenesis encoded in the genomes of eighteen Dothideomycetes fungi.</title>
        <authorList>
            <person name="Ohm R.A."/>
            <person name="Feau N."/>
            <person name="Henrissat B."/>
            <person name="Schoch C.L."/>
            <person name="Horwitz B.A."/>
            <person name="Barry K.W."/>
            <person name="Condon B.J."/>
            <person name="Copeland A.C."/>
            <person name="Dhillon B."/>
            <person name="Glaser F."/>
            <person name="Hesse C.N."/>
            <person name="Kosti I."/>
            <person name="LaButti K."/>
            <person name="Lindquist E.A."/>
            <person name="Lucas S."/>
            <person name="Salamov A.A."/>
            <person name="Bradshaw R.E."/>
            <person name="Ciuffetti L."/>
            <person name="Hamelin R.C."/>
            <person name="Kema G.H.J."/>
            <person name="Lawrence C."/>
            <person name="Scott J.A."/>
            <person name="Spatafora J.W."/>
            <person name="Turgeon B.G."/>
            <person name="de Wit P.J.G.M."/>
            <person name="Zhong S."/>
            <person name="Goodwin S.B."/>
            <person name="Grigoriev I.V."/>
        </authorList>
    </citation>
    <scope>NUCLEOTIDE SEQUENCE [LARGE SCALE GENOMIC DNA]</scope>
    <source>
        <strain evidence="14 15">UAMH 10762</strain>
    </source>
</reference>
<dbReference type="PANTHER" id="PTHR23072:SF0">
    <property type="entry name" value="GPI ETHANOLAMINE PHOSPHATE TRANSFERASE 2"/>
    <property type="match status" value="1"/>
</dbReference>
<feature type="transmembrane region" description="Helical" evidence="12">
    <location>
        <begin position="516"/>
        <end position="534"/>
    </location>
</feature>
<evidence type="ECO:0000256" key="2">
    <source>
        <dbReference type="ARBA" id="ARBA00004687"/>
    </source>
</evidence>
<feature type="domain" description="GPI ethanolamine phosphate transferase 2 C-terminal" evidence="13">
    <location>
        <begin position="454"/>
        <end position="942"/>
    </location>
</feature>
<dbReference type="Pfam" id="PF19316">
    <property type="entry name" value="PIGO_PIGG"/>
    <property type="match status" value="1"/>
</dbReference>
<dbReference type="Proteomes" id="UP000011761">
    <property type="component" value="Unassembled WGS sequence"/>
</dbReference>
<dbReference type="InterPro" id="IPR002591">
    <property type="entry name" value="Phosphodiest/P_Trfase"/>
</dbReference>
<comment type="pathway">
    <text evidence="2 12">Glycolipid biosynthesis; glycosylphosphatidylinositol-anchor biosynthesis.</text>
</comment>
<evidence type="ECO:0000256" key="8">
    <source>
        <dbReference type="ARBA" id="ARBA00022824"/>
    </source>
</evidence>
<dbReference type="GeneID" id="19108770"/>
<dbReference type="HOGENOM" id="CLU_004770_0_0_1"/>
<feature type="transmembrane region" description="Helical" evidence="12">
    <location>
        <begin position="610"/>
        <end position="630"/>
    </location>
</feature>
<keyword evidence="9 12" id="KW-1133">Transmembrane helix</keyword>
<feature type="transmembrane region" description="Helical" evidence="12">
    <location>
        <begin position="580"/>
        <end position="598"/>
    </location>
</feature>
<dbReference type="STRING" id="717646.M2ML40"/>
<accession>M2ML40</accession>
<dbReference type="InterPro" id="IPR039527">
    <property type="entry name" value="PIGG/GPI7"/>
</dbReference>
<keyword evidence="5 12" id="KW-0337">GPI-anchor biosynthesis</keyword>
<dbReference type="eggNOG" id="KOG2125">
    <property type="taxonomic scope" value="Eukaryota"/>
</dbReference>
<keyword evidence="7 12" id="KW-0812">Transmembrane</keyword>
<gene>
    <name evidence="14" type="ORF">BAUCODRAFT_147489</name>
</gene>
<evidence type="ECO:0000256" key="1">
    <source>
        <dbReference type="ARBA" id="ARBA00004477"/>
    </source>
</evidence>
<dbReference type="SUPFAM" id="SSF53649">
    <property type="entry name" value="Alkaline phosphatase-like"/>
    <property type="match status" value="1"/>
</dbReference>
<evidence type="ECO:0000256" key="3">
    <source>
        <dbReference type="ARBA" id="ARBA00005315"/>
    </source>
</evidence>
<keyword evidence="6 12" id="KW-0808">Transferase</keyword>
<evidence type="ECO:0000256" key="11">
    <source>
        <dbReference type="ARBA" id="ARBA00023180"/>
    </source>
</evidence>
<keyword evidence="15" id="KW-1185">Reference proteome</keyword>
<evidence type="ECO:0000256" key="10">
    <source>
        <dbReference type="ARBA" id="ARBA00023136"/>
    </source>
</evidence>
<dbReference type="Pfam" id="PF01663">
    <property type="entry name" value="Phosphodiest"/>
    <property type="match status" value="1"/>
</dbReference>
<dbReference type="CDD" id="cd16024">
    <property type="entry name" value="GPI_EPT_2"/>
    <property type="match status" value="1"/>
</dbReference>
<keyword evidence="8 12" id="KW-0256">Endoplasmic reticulum</keyword>
<dbReference type="InterPro" id="IPR045687">
    <property type="entry name" value="PIGG/GPI7_C"/>
</dbReference>
<name>M2ML40_BAUPA</name>